<dbReference type="CDD" id="cd00293">
    <property type="entry name" value="USP-like"/>
    <property type="match status" value="1"/>
</dbReference>
<reference evidence="3 4" key="1">
    <citation type="submission" date="2018-06" db="EMBL/GenBank/DDBJ databases">
        <authorList>
            <consortium name="Pathogen Informatics"/>
            <person name="Doyle S."/>
        </authorList>
    </citation>
    <scope>NUCLEOTIDE SEQUENCE [LARGE SCALE GENOMIC DNA]</scope>
    <source>
        <strain evidence="3 4">NCTC12722</strain>
    </source>
</reference>
<evidence type="ECO:0000256" key="1">
    <source>
        <dbReference type="ARBA" id="ARBA00008791"/>
    </source>
</evidence>
<name>A0A380WBW2_AFIFE</name>
<dbReference type="PANTHER" id="PTHR46268:SF15">
    <property type="entry name" value="UNIVERSAL STRESS PROTEIN HP_0031"/>
    <property type="match status" value="1"/>
</dbReference>
<dbReference type="PRINTS" id="PR01438">
    <property type="entry name" value="UNVRSLSTRESS"/>
</dbReference>
<evidence type="ECO:0000313" key="3">
    <source>
        <dbReference type="EMBL" id="SUU86484.1"/>
    </source>
</evidence>
<dbReference type="AlphaFoldDB" id="A0A380WBW2"/>
<dbReference type="InterPro" id="IPR006015">
    <property type="entry name" value="Universal_stress_UspA"/>
</dbReference>
<dbReference type="Gene3D" id="3.40.50.12370">
    <property type="match status" value="1"/>
</dbReference>
<evidence type="ECO:0000313" key="4">
    <source>
        <dbReference type="Proteomes" id="UP000254343"/>
    </source>
</evidence>
<gene>
    <name evidence="3" type="ORF">NCTC12722_03712</name>
</gene>
<organism evidence="3 4">
    <name type="scientific">Afipia felis</name>
    <name type="common">Cat scratch disease bacillus</name>
    <dbReference type="NCBI Taxonomy" id="1035"/>
    <lineage>
        <taxon>Bacteria</taxon>
        <taxon>Pseudomonadati</taxon>
        <taxon>Pseudomonadota</taxon>
        <taxon>Alphaproteobacteria</taxon>
        <taxon>Hyphomicrobiales</taxon>
        <taxon>Nitrobacteraceae</taxon>
        <taxon>Afipia</taxon>
    </lineage>
</organism>
<evidence type="ECO:0000259" key="2">
    <source>
        <dbReference type="Pfam" id="PF00582"/>
    </source>
</evidence>
<protein>
    <submittedName>
        <fullName evidence="3">Universal stress protein family</fullName>
    </submittedName>
</protein>
<comment type="similarity">
    <text evidence="1">Belongs to the universal stress protein A family.</text>
</comment>
<dbReference type="Proteomes" id="UP000254343">
    <property type="component" value="Unassembled WGS sequence"/>
</dbReference>
<dbReference type="Pfam" id="PF00582">
    <property type="entry name" value="Usp"/>
    <property type="match status" value="1"/>
</dbReference>
<dbReference type="PANTHER" id="PTHR46268">
    <property type="entry name" value="STRESS RESPONSE PROTEIN NHAX"/>
    <property type="match status" value="1"/>
</dbReference>
<dbReference type="OrthoDB" id="9804721at2"/>
<feature type="domain" description="UspA" evidence="2">
    <location>
        <begin position="153"/>
        <end position="275"/>
    </location>
</feature>
<dbReference type="RefSeq" id="WP_002717307.1">
    <property type="nucleotide sequence ID" value="NZ_UFSI01000001.1"/>
</dbReference>
<dbReference type="InterPro" id="IPR006016">
    <property type="entry name" value="UspA"/>
</dbReference>
<accession>A0A380WBW2</accession>
<dbReference type="SUPFAM" id="SSF52402">
    <property type="entry name" value="Adenine nucleotide alpha hydrolases-like"/>
    <property type="match status" value="2"/>
</dbReference>
<sequence>MIKDIIVNLEAGRSRDGVCDYAISVAEAFDAHLAGVAFGGRNAVPSYFMPGVPPYILDDMLRDSNQRATAALERFEAAAKRSALSVECRLDVENGFPSAQSFSMMARRFDLSIVMQSDDTNGSGNDLLIEAALFDTGRPMIVVPYIQKGGLKFERIVCCWDGSSAAARAINDSLPMLRRAAVVELFIVTNEKTRVGNEFRGVDMAHHLARHDVKVEMAELPGADTDVANVILSHVADCEGDMIVMGGYGHSRLREFVLGGATRGILATMTVPVFVSH</sequence>
<dbReference type="EMBL" id="UIGB01000001">
    <property type="protein sequence ID" value="SUU86484.1"/>
    <property type="molecule type" value="Genomic_DNA"/>
</dbReference>
<proteinExistence type="inferred from homology"/>